<dbReference type="SUPFAM" id="SSF52172">
    <property type="entry name" value="CheY-like"/>
    <property type="match status" value="1"/>
</dbReference>
<dbReference type="Gene3D" id="3.40.50.2300">
    <property type="match status" value="1"/>
</dbReference>
<evidence type="ECO:0000259" key="3">
    <source>
        <dbReference type="PROSITE" id="PS50110"/>
    </source>
</evidence>
<protein>
    <recommendedName>
        <fullName evidence="3">Response regulatory domain-containing protein</fullName>
    </recommendedName>
</protein>
<reference evidence="4" key="2">
    <citation type="submission" date="2020-09" db="EMBL/GenBank/DDBJ databases">
        <authorList>
            <person name="Sun Q."/>
            <person name="Zhou Y."/>
        </authorList>
    </citation>
    <scope>NUCLEOTIDE SEQUENCE</scope>
    <source>
        <strain evidence="4">CGMCC 1.15725</strain>
    </source>
</reference>
<evidence type="ECO:0000256" key="2">
    <source>
        <dbReference type="PROSITE-ProRule" id="PRU00169"/>
    </source>
</evidence>
<feature type="modified residue" description="4-aspartylphosphate" evidence="2">
    <location>
        <position position="66"/>
    </location>
</feature>
<keyword evidence="5" id="KW-1185">Reference proteome</keyword>
<organism evidence="4 5">
    <name type="scientific">Aliidongia dinghuensis</name>
    <dbReference type="NCBI Taxonomy" id="1867774"/>
    <lineage>
        <taxon>Bacteria</taxon>
        <taxon>Pseudomonadati</taxon>
        <taxon>Pseudomonadota</taxon>
        <taxon>Alphaproteobacteria</taxon>
        <taxon>Rhodospirillales</taxon>
        <taxon>Dongiaceae</taxon>
        <taxon>Aliidongia</taxon>
    </lineage>
</organism>
<gene>
    <name evidence="4" type="ORF">GCM10011611_41830</name>
</gene>
<dbReference type="PANTHER" id="PTHR44591:SF3">
    <property type="entry name" value="RESPONSE REGULATORY DOMAIN-CONTAINING PROTEIN"/>
    <property type="match status" value="1"/>
</dbReference>
<name>A0A8J2YW91_9PROT</name>
<accession>A0A8J2YW91</accession>
<comment type="caution">
    <text evidence="4">The sequence shown here is derived from an EMBL/GenBank/DDBJ whole genome shotgun (WGS) entry which is preliminary data.</text>
</comment>
<evidence type="ECO:0000313" key="5">
    <source>
        <dbReference type="Proteomes" id="UP000646365"/>
    </source>
</evidence>
<dbReference type="EMBL" id="BMJQ01000011">
    <property type="protein sequence ID" value="GGF31307.1"/>
    <property type="molecule type" value="Genomic_DNA"/>
</dbReference>
<dbReference type="Pfam" id="PF00072">
    <property type="entry name" value="Response_reg"/>
    <property type="match status" value="1"/>
</dbReference>
<proteinExistence type="predicted"/>
<keyword evidence="1 2" id="KW-0597">Phosphoprotein</keyword>
<dbReference type="PROSITE" id="PS50110">
    <property type="entry name" value="RESPONSE_REGULATORY"/>
    <property type="match status" value="1"/>
</dbReference>
<dbReference type="SMART" id="SM00448">
    <property type="entry name" value="REC"/>
    <property type="match status" value="1"/>
</dbReference>
<evidence type="ECO:0000313" key="4">
    <source>
        <dbReference type="EMBL" id="GGF31307.1"/>
    </source>
</evidence>
<dbReference type="Proteomes" id="UP000646365">
    <property type="component" value="Unassembled WGS sequence"/>
</dbReference>
<evidence type="ECO:0000256" key="1">
    <source>
        <dbReference type="ARBA" id="ARBA00022553"/>
    </source>
</evidence>
<dbReference type="PANTHER" id="PTHR44591">
    <property type="entry name" value="STRESS RESPONSE REGULATOR PROTEIN 1"/>
    <property type="match status" value="1"/>
</dbReference>
<dbReference type="AlphaFoldDB" id="A0A8J2YW91"/>
<dbReference type="InterPro" id="IPR050595">
    <property type="entry name" value="Bact_response_regulator"/>
</dbReference>
<sequence>MSPDPVERAPTDRRHKIIMAVDDQAETLLLIQSFVESAGYAFIGARRGREAVTLTDRMVPRLILLDVQMPLIDGFETCRLLRTNPALKSVPIAFLTARKTAEDVTQGLSAGGNDFIVKPFDPDKLLERIDYWVNRRSR</sequence>
<dbReference type="InterPro" id="IPR011006">
    <property type="entry name" value="CheY-like_superfamily"/>
</dbReference>
<dbReference type="InterPro" id="IPR001789">
    <property type="entry name" value="Sig_transdc_resp-reg_receiver"/>
</dbReference>
<dbReference type="GO" id="GO:0000160">
    <property type="term" value="P:phosphorelay signal transduction system"/>
    <property type="evidence" value="ECO:0007669"/>
    <property type="project" value="InterPro"/>
</dbReference>
<reference evidence="4" key="1">
    <citation type="journal article" date="2014" name="Int. J. Syst. Evol. Microbiol.">
        <title>Complete genome sequence of Corynebacterium casei LMG S-19264T (=DSM 44701T), isolated from a smear-ripened cheese.</title>
        <authorList>
            <consortium name="US DOE Joint Genome Institute (JGI-PGF)"/>
            <person name="Walter F."/>
            <person name="Albersmeier A."/>
            <person name="Kalinowski J."/>
            <person name="Ruckert C."/>
        </authorList>
    </citation>
    <scope>NUCLEOTIDE SEQUENCE</scope>
    <source>
        <strain evidence="4">CGMCC 1.15725</strain>
    </source>
</reference>
<feature type="domain" description="Response regulatory" evidence="3">
    <location>
        <begin position="17"/>
        <end position="133"/>
    </location>
</feature>